<dbReference type="AlphaFoldDB" id="A0A1D8UVE8"/>
<dbReference type="STRING" id="153496.A0U89_11235"/>
<reference evidence="1 2" key="1">
    <citation type="journal article" date="2016" name="Microb. Cell Fact.">
        <title>Dissection of exopolysaccharide biosynthesis in Kozakia baliensis.</title>
        <authorList>
            <person name="Brandt J.U."/>
            <person name="Jakob F."/>
            <person name="Behr J."/>
            <person name="Geissler A.J."/>
            <person name="Vogel R.F."/>
        </authorList>
    </citation>
    <scope>NUCLEOTIDE SEQUENCE [LARGE SCALE GENOMIC DNA]</scope>
    <source>
        <strain evidence="1 2">DSM 14400</strain>
    </source>
</reference>
<protein>
    <submittedName>
        <fullName evidence="1">Uncharacterized protein</fullName>
    </submittedName>
</protein>
<evidence type="ECO:0000313" key="1">
    <source>
        <dbReference type="EMBL" id="AOX17626.1"/>
    </source>
</evidence>
<dbReference type="KEGG" id="kba:A0U89_11235"/>
<proteinExistence type="predicted"/>
<gene>
    <name evidence="1" type="ORF">A0U89_11235</name>
</gene>
<dbReference type="EMBL" id="CP014674">
    <property type="protein sequence ID" value="AOX17626.1"/>
    <property type="molecule type" value="Genomic_DNA"/>
</dbReference>
<keyword evidence="2" id="KW-1185">Reference proteome</keyword>
<evidence type="ECO:0000313" key="2">
    <source>
        <dbReference type="Proteomes" id="UP000179145"/>
    </source>
</evidence>
<sequence>MEGALWFGPFEPDEPEEGVAEAAFSSGLRLLNKGTPLRVLDGRFGCRRRLQHNARRKTRRRRHIPGLHADTRTRQPADKPFFDAFQRVPGSFPTCQIVSAPAYFAWLRPSTMIMLISWRMWPRHHFFCLFWRVYV</sequence>
<organism evidence="1 2">
    <name type="scientific">Kozakia baliensis</name>
    <dbReference type="NCBI Taxonomy" id="153496"/>
    <lineage>
        <taxon>Bacteria</taxon>
        <taxon>Pseudomonadati</taxon>
        <taxon>Pseudomonadota</taxon>
        <taxon>Alphaproteobacteria</taxon>
        <taxon>Acetobacterales</taxon>
        <taxon>Acetobacteraceae</taxon>
        <taxon>Kozakia</taxon>
    </lineage>
</organism>
<accession>A0A1D8UVE8</accession>
<dbReference type="Proteomes" id="UP000179145">
    <property type="component" value="Chromosome"/>
</dbReference>
<name>A0A1D8UVE8_9PROT</name>